<proteinExistence type="predicted"/>
<protein>
    <recommendedName>
        <fullName evidence="3">Lipid-A-disaccharide synthase</fullName>
        <ecNumber evidence="2">2.4.1.182</ecNumber>
    </recommendedName>
</protein>
<evidence type="ECO:0000313" key="10">
    <source>
        <dbReference type="EMBL" id="OQA57251.1"/>
    </source>
</evidence>
<name>A0A1V5SSS7_9BACT</name>
<keyword evidence="8" id="KW-0443">Lipid metabolism</keyword>
<dbReference type="GO" id="GO:0016020">
    <property type="term" value="C:membrane"/>
    <property type="evidence" value="ECO:0007669"/>
    <property type="project" value="GOC"/>
</dbReference>
<sequence>MITVNGPGELYYWAMTLLNSIIANEIPIQIWIFLTPCQFSTGCEQKVLQENKYITKVFLPAETKQICWGKKPLSFPRQGLILFLGGDIYNAVLLKKRSGYPLWVYGSHLRWSKHVDLYLARFLRDHDRHQFPQKKFIGDLLYSYVVQEKYLAEEENRFFCQGEPRILFLPGSRSFAYDYLIPFYKKIADLLLPIFPKTSFALSFPAHYSEKDIPVDNWGEGKIPFYFGKASHLMNQADVAIAIPGSSNLELFYRKKKTLIILPLEANSKNIPLTGIPEFIGKIPGIGPIIKKKIIYAVNHKKKWVSLPNIIMNREIFPELRGKVCPEDVVSKVENMIYKTDFDYEISEDEFPTTADSVLTQLIQENFYGKREKSL</sequence>
<dbReference type="PANTHER" id="PTHR30372">
    <property type="entry name" value="LIPID-A-DISACCHARIDE SYNTHASE"/>
    <property type="match status" value="1"/>
</dbReference>
<keyword evidence="4" id="KW-0444">Lipid biosynthesis</keyword>
<gene>
    <name evidence="10" type="ORF">BWY41_01310</name>
</gene>
<dbReference type="AlphaFoldDB" id="A0A1V5SSS7"/>
<keyword evidence="7" id="KW-0808">Transferase</keyword>
<evidence type="ECO:0000256" key="3">
    <source>
        <dbReference type="ARBA" id="ARBA00020902"/>
    </source>
</evidence>
<comment type="caution">
    <text evidence="10">The sequence shown here is derived from an EMBL/GenBank/DDBJ whole genome shotgun (WGS) entry which is preliminary data.</text>
</comment>
<comment type="catalytic activity">
    <reaction evidence="9">
        <text>a lipid X + a UDP-2-N,3-O-bis[(3R)-3-hydroxyacyl]-alpha-D-glucosamine = a lipid A disaccharide + UDP + H(+)</text>
        <dbReference type="Rhea" id="RHEA:67828"/>
        <dbReference type="ChEBI" id="CHEBI:15378"/>
        <dbReference type="ChEBI" id="CHEBI:58223"/>
        <dbReference type="ChEBI" id="CHEBI:137748"/>
        <dbReference type="ChEBI" id="CHEBI:176338"/>
        <dbReference type="ChEBI" id="CHEBI:176343"/>
        <dbReference type="EC" id="2.4.1.182"/>
    </reaction>
</comment>
<dbReference type="PANTHER" id="PTHR30372:SF4">
    <property type="entry name" value="LIPID-A-DISACCHARIDE SYNTHASE, MITOCHONDRIAL-RELATED"/>
    <property type="match status" value="1"/>
</dbReference>
<evidence type="ECO:0000256" key="6">
    <source>
        <dbReference type="ARBA" id="ARBA00022676"/>
    </source>
</evidence>
<dbReference type="EMBL" id="MWBQ01000094">
    <property type="protein sequence ID" value="OQA57251.1"/>
    <property type="molecule type" value="Genomic_DNA"/>
</dbReference>
<evidence type="ECO:0000256" key="8">
    <source>
        <dbReference type="ARBA" id="ARBA00023098"/>
    </source>
</evidence>
<evidence type="ECO:0000256" key="4">
    <source>
        <dbReference type="ARBA" id="ARBA00022516"/>
    </source>
</evidence>
<evidence type="ECO:0000256" key="9">
    <source>
        <dbReference type="ARBA" id="ARBA00048975"/>
    </source>
</evidence>
<evidence type="ECO:0000256" key="1">
    <source>
        <dbReference type="ARBA" id="ARBA00002056"/>
    </source>
</evidence>
<dbReference type="Proteomes" id="UP000485569">
    <property type="component" value="Unassembled WGS sequence"/>
</dbReference>
<evidence type="ECO:0000256" key="7">
    <source>
        <dbReference type="ARBA" id="ARBA00022679"/>
    </source>
</evidence>
<evidence type="ECO:0000256" key="2">
    <source>
        <dbReference type="ARBA" id="ARBA00012687"/>
    </source>
</evidence>
<organism evidence="10">
    <name type="scientific">Candidatus Atribacter allofermentans</name>
    <dbReference type="NCBI Taxonomy" id="1852833"/>
    <lineage>
        <taxon>Bacteria</taxon>
        <taxon>Pseudomonadati</taxon>
        <taxon>Atribacterota</taxon>
        <taxon>Atribacteria</taxon>
        <taxon>Atribacterales</taxon>
        <taxon>Atribacteraceae</taxon>
        <taxon>Atribacter</taxon>
    </lineage>
</organism>
<dbReference type="InterPro" id="IPR003835">
    <property type="entry name" value="Glyco_trans_19"/>
</dbReference>
<comment type="function">
    <text evidence="1">Condensation of UDP-2,3-diacylglucosamine and 2,3-diacylglucosamine-1-phosphate to form lipid A disaccharide, a precursor of lipid A, a phosphorylated glycolipid that anchors the lipopolysaccharide to the outer membrane of the cell.</text>
</comment>
<keyword evidence="6" id="KW-0328">Glycosyltransferase</keyword>
<dbReference type="GO" id="GO:0009245">
    <property type="term" value="P:lipid A biosynthetic process"/>
    <property type="evidence" value="ECO:0007669"/>
    <property type="project" value="UniProtKB-KW"/>
</dbReference>
<dbReference type="GO" id="GO:0008915">
    <property type="term" value="F:lipid-A-disaccharide synthase activity"/>
    <property type="evidence" value="ECO:0007669"/>
    <property type="project" value="UniProtKB-EC"/>
</dbReference>
<reference evidence="10" key="1">
    <citation type="submission" date="2017-02" db="EMBL/GenBank/DDBJ databases">
        <title>Delving into the versatile metabolic prowess of the omnipresent phylum Bacteroidetes.</title>
        <authorList>
            <person name="Nobu M.K."/>
            <person name="Mei R."/>
            <person name="Narihiro T."/>
            <person name="Kuroda K."/>
            <person name="Liu W.-T."/>
        </authorList>
    </citation>
    <scope>NUCLEOTIDE SEQUENCE</scope>
    <source>
        <strain evidence="10">ADurb.Bin276</strain>
    </source>
</reference>
<evidence type="ECO:0000256" key="5">
    <source>
        <dbReference type="ARBA" id="ARBA00022556"/>
    </source>
</evidence>
<dbReference type="GO" id="GO:0005543">
    <property type="term" value="F:phospholipid binding"/>
    <property type="evidence" value="ECO:0007669"/>
    <property type="project" value="TreeGrafter"/>
</dbReference>
<dbReference type="EC" id="2.4.1.182" evidence="2"/>
<accession>A0A1V5SSS7</accession>
<keyword evidence="5" id="KW-0441">Lipid A biosynthesis</keyword>